<dbReference type="InterPro" id="IPR050682">
    <property type="entry name" value="ModA/WtpA"/>
</dbReference>
<dbReference type="GO" id="GO:0046872">
    <property type="term" value="F:metal ion binding"/>
    <property type="evidence" value="ECO:0007669"/>
    <property type="project" value="UniProtKB-KW"/>
</dbReference>
<keyword evidence="2 6" id="KW-0500">Molybdenum</keyword>
<dbReference type="RefSeq" id="WP_151504698.1">
    <property type="nucleotide sequence ID" value="NZ_VXLD01000005.1"/>
</dbReference>
<comment type="caution">
    <text evidence="8">The sequence shown here is derived from an EMBL/GenBank/DDBJ whole genome shotgun (WGS) entry which is preliminary data.</text>
</comment>
<dbReference type="GO" id="GO:0015689">
    <property type="term" value="P:molybdate ion transport"/>
    <property type="evidence" value="ECO:0007669"/>
    <property type="project" value="InterPro"/>
</dbReference>
<dbReference type="Proteomes" id="UP000325788">
    <property type="component" value="Unassembled WGS sequence"/>
</dbReference>
<dbReference type="EMBL" id="VXLD01000005">
    <property type="protein sequence ID" value="KAB1855146.1"/>
    <property type="molecule type" value="Genomic_DNA"/>
</dbReference>
<feature type="binding site" evidence="6">
    <location>
        <position position="188"/>
    </location>
    <ligand>
        <name>molybdate</name>
        <dbReference type="ChEBI" id="CHEBI:36264"/>
    </ligand>
</feature>
<dbReference type="GO" id="GO:1901359">
    <property type="term" value="F:tungstate binding"/>
    <property type="evidence" value="ECO:0007669"/>
    <property type="project" value="UniProtKB-ARBA"/>
</dbReference>
<reference evidence="8 9" key="1">
    <citation type="submission" date="2019-09" db="EMBL/GenBank/DDBJ databases">
        <title>Draft genome sequence of Acinetobacter tandoii W4-4-4 isolated from environmental water sample.</title>
        <authorList>
            <person name="Wee S.K."/>
            <person name="Yan B."/>
            <person name="Mustaffa S.B."/>
            <person name="Yap E.P.H."/>
        </authorList>
    </citation>
    <scope>NUCLEOTIDE SEQUENCE [LARGE SCALE GENOMIC DNA]</scope>
    <source>
        <strain evidence="8 9">W4-4-4</strain>
    </source>
</reference>
<dbReference type="AlphaFoldDB" id="A0A5N4WF70"/>
<dbReference type="GO" id="GO:0030288">
    <property type="term" value="C:outer membrane-bounded periplasmic space"/>
    <property type="evidence" value="ECO:0007669"/>
    <property type="project" value="TreeGrafter"/>
</dbReference>
<evidence type="ECO:0000256" key="5">
    <source>
        <dbReference type="ARBA" id="ARBA00062515"/>
    </source>
</evidence>
<evidence type="ECO:0000256" key="1">
    <source>
        <dbReference type="ARBA" id="ARBA00009175"/>
    </source>
</evidence>
<gene>
    <name evidence="8" type="primary">modA</name>
    <name evidence="8" type="ORF">F4W09_10020</name>
</gene>
<dbReference type="GO" id="GO:0030973">
    <property type="term" value="F:molybdate ion binding"/>
    <property type="evidence" value="ECO:0007669"/>
    <property type="project" value="TreeGrafter"/>
</dbReference>
<evidence type="ECO:0000313" key="8">
    <source>
        <dbReference type="EMBL" id="KAB1855146.1"/>
    </source>
</evidence>
<dbReference type="SUPFAM" id="SSF53850">
    <property type="entry name" value="Periplasmic binding protein-like II"/>
    <property type="match status" value="1"/>
</dbReference>
<dbReference type="FunFam" id="3.40.190.10:FF:000035">
    <property type="entry name" value="Molybdate ABC transporter substrate-binding protein"/>
    <property type="match status" value="1"/>
</dbReference>
<keyword evidence="3 6" id="KW-0479">Metal-binding</keyword>
<proteinExistence type="inferred from homology"/>
<dbReference type="Pfam" id="PF13531">
    <property type="entry name" value="SBP_bac_11"/>
    <property type="match status" value="1"/>
</dbReference>
<evidence type="ECO:0000256" key="3">
    <source>
        <dbReference type="ARBA" id="ARBA00022723"/>
    </source>
</evidence>
<comment type="subunit">
    <text evidence="5">The complex is composed of two ATP-binding proteins (ModC), two transmembrane proteins (ModB) and a solute-binding protein (ModA).</text>
</comment>
<accession>A0A5N4WF70</accession>
<feature type="binding site" evidence="6">
    <location>
        <position position="170"/>
    </location>
    <ligand>
        <name>molybdate</name>
        <dbReference type="ChEBI" id="CHEBI:36264"/>
    </ligand>
</feature>
<name>A0A5N4WF70_9GAMM</name>
<feature type="binding site" evidence="6">
    <location>
        <position position="143"/>
    </location>
    <ligand>
        <name>molybdate</name>
        <dbReference type="ChEBI" id="CHEBI:36264"/>
    </ligand>
</feature>
<dbReference type="Gene3D" id="3.40.190.10">
    <property type="entry name" value="Periplasmic binding protein-like II"/>
    <property type="match status" value="2"/>
</dbReference>
<dbReference type="PANTHER" id="PTHR30632:SF17">
    <property type="entry name" value="MOLYBDATE-BINDING PROTEIN MODA"/>
    <property type="match status" value="1"/>
</dbReference>
<dbReference type="PANTHER" id="PTHR30632">
    <property type="entry name" value="MOLYBDATE-BINDING PERIPLASMIC PROTEIN"/>
    <property type="match status" value="1"/>
</dbReference>
<evidence type="ECO:0000256" key="7">
    <source>
        <dbReference type="SAM" id="SignalP"/>
    </source>
</evidence>
<feature type="signal peptide" evidence="7">
    <location>
        <begin position="1"/>
        <end position="21"/>
    </location>
</feature>
<evidence type="ECO:0000313" key="9">
    <source>
        <dbReference type="Proteomes" id="UP000325788"/>
    </source>
</evidence>
<protein>
    <submittedName>
        <fullName evidence="8">Molybdate ABC transporter substrate-binding protein</fullName>
    </submittedName>
</protein>
<sequence>MKIKPALVLVTTCCLSILSHANTVKIYAAASLSNALTDISKQYQAQYPKIKIVPVFGASSALAKQIEAGASSDIYFSADLDWMNYLVQKQKISGKQVHPFLLNQLVAISPRQLNIPFQAKPQFNFAGAFQGYLCTGQMESVPAGKYAKQSLIKLNWFNALKGRIVATDDVRAALAFVERGECAVGIVYKTDVLISQKVKIIGTFPANLHHPIIYPIALTQQGTANQDARLFEQYVRTNSHAKQIFQRYGFVLKQ</sequence>
<feature type="chain" id="PRO_5024326557" evidence="7">
    <location>
        <begin position="22"/>
        <end position="254"/>
    </location>
</feature>
<dbReference type="InterPro" id="IPR005950">
    <property type="entry name" value="ModA"/>
</dbReference>
<evidence type="ECO:0000256" key="6">
    <source>
        <dbReference type="PIRSR" id="PIRSR004846-1"/>
    </source>
</evidence>
<feature type="binding site" evidence="6">
    <location>
        <position position="59"/>
    </location>
    <ligand>
        <name>molybdate</name>
        <dbReference type="ChEBI" id="CHEBI:36264"/>
    </ligand>
</feature>
<dbReference type="NCBIfam" id="TIGR01256">
    <property type="entry name" value="modA"/>
    <property type="match status" value="1"/>
</dbReference>
<feature type="binding site" evidence="6">
    <location>
        <position position="31"/>
    </location>
    <ligand>
        <name>molybdate</name>
        <dbReference type="ChEBI" id="CHEBI:36264"/>
    </ligand>
</feature>
<comment type="similarity">
    <text evidence="1">Belongs to the bacterial solute-binding protein ModA family.</text>
</comment>
<evidence type="ECO:0000256" key="2">
    <source>
        <dbReference type="ARBA" id="ARBA00022505"/>
    </source>
</evidence>
<organism evidence="8 9">
    <name type="scientific">Acinetobacter tandoii</name>
    <dbReference type="NCBI Taxonomy" id="202954"/>
    <lineage>
        <taxon>Bacteria</taxon>
        <taxon>Pseudomonadati</taxon>
        <taxon>Pseudomonadota</taxon>
        <taxon>Gammaproteobacteria</taxon>
        <taxon>Moraxellales</taxon>
        <taxon>Moraxellaceae</taxon>
        <taxon>Acinetobacter</taxon>
    </lineage>
</organism>
<dbReference type="PIRSF" id="PIRSF004846">
    <property type="entry name" value="ModA"/>
    <property type="match status" value="1"/>
</dbReference>
<evidence type="ECO:0000256" key="4">
    <source>
        <dbReference type="ARBA" id="ARBA00022729"/>
    </source>
</evidence>
<keyword evidence="4 7" id="KW-0732">Signal</keyword>